<dbReference type="Proteomes" id="UP000003959">
    <property type="component" value="Unassembled WGS sequence"/>
</dbReference>
<dbReference type="AlphaFoldDB" id="F4XKV2"/>
<dbReference type="EMBL" id="GL890827">
    <property type="protein sequence ID" value="EGJ34784.1"/>
    <property type="molecule type" value="Genomic_DNA"/>
</dbReference>
<accession>F4XKV2</accession>
<name>F4XKV2_9CYAN</name>
<dbReference type="HOGENOM" id="CLU_2343604_0_0_3"/>
<evidence type="ECO:0000313" key="2">
    <source>
        <dbReference type="Proteomes" id="UP000003959"/>
    </source>
</evidence>
<proteinExistence type="predicted"/>
<organism evidence="1 2">
    <name type="scientific">Moorena producens 3L</name>
    <dbReference type="NCBI Taxonomy" id="489825"/>
    <lineage>
        <taxon>Bacteria</taxon>
        <taxon>Bacillati</taxon>
        <taxon>Cyanobacteriota</taxon>
        <taxon>Cyanophyceae</taxon>
        <taxon>Coleofasciculales</taxon>
        <taxon>Coleofasciculaceae</taxon>
        <taxon>Moorena</taxon>
    </lineage>
</organism>
<reference evidence="2" key="1">
    <citation type="journal article" date="2011" name="Proc. Natl. Acad. Sci. U.S.A.">
        <title>Genomic insights into the physiology and ecology of the marine filamentous cyanobacterium Lyngbya majuscula.</title>
        <authorList>
            <person name="Jones A.C."/>
            <person name="Monroe E.A."/>
            <person name="Podell S."/>
            <person name="Hess W.R."/>
            <person name="Klages S."/>
            <person name="Esquenazi E."/>
            <person name="Niessen S."/>
            <person name="Hoover H."/>
            <person name="Rothmann M."/>
            <person name="Lasken R.S."/>
            <person name="Yates J.R.III."/>
            <person name="Reinhardt R."/>
            <person name="Kube M."/>
            <person name="Burkart M.D."/>
            <person name="Allen E.E."/>
            <person name="Dorrestein P.C."/>
            <person name="Gerwick W.H."/>
            <person name="Gerwick L."/>
        </authorList>
    </citation>
    <scope>NUCLEOTIDE SEQUENCE [LARGE SCALE GENOMIC DNA]</scope>
    <source>
        <strain evidence="2">3L</strain>
    </source>
</reference>
<evidence type="ECO:0000313" key="1">
    <source>
        <dbReference type="EMBL" id="EGJ34784.1"/>
    </source>
</evidence>
<dbReference type="RefSeq" id="WP_008179613.1">
    <property type="nucleotide sequence ID" value="NZ_GL890827.1"/>
</dbReference>
<sequence>MKLPVQVKPVSRDSLGKTYLGFKTGINPIAALNQGRQVQASNGNLLAPPPPVNPGPTALPPISQNCKNCIDQQVGQGLSRSAAWNACFSIPTICPGA</sequence>
<gene>
    <name evidence="1" type="ORF">LYNGBM3L_12340</name>
</gene>
<keyword evidence="2" id="KW-1185">Reference proteome</keyword>
<protein>
    <submittedName>
        <fullName evidence="1">Uncharacterized protein</fullName>
    </submittedName>
</protein>